<evidence type="ECO:0008006" key="3">
    <source>
        <dbReference type="Google" id="ProtNLM"/>
    </source>
</evidence>
<dbReference type="Gene3D" id="3.20.20.80">
    <property type="entry name" value="Glycosidases"/>
    <property type="match status" value="1"/>
</dbReference>
<dbReference type="SUPFAM" id="SSF51445">
    <property type="entry name" value="(Trans)glycosidases"/>
    <property type="match status" value="1"/>
</dbReference>
<dbReference type="EMBL" id="CP036433">
    <property type="protein sequence ID" value="QDU97255.1"/>
    <property type="molecule type" value="Genomic_DNA"/>
</dbReference>
<dbReference type="AlphaFoldDB" id="A0A518DZL3"/>
<dbReference type="RefSeq" id="WP_145056042.1">
    <property type="nucleotide sequence ID" value="NZ_CP036433.1"/>
</dbReference>
<dbReference type="KEGG" id="lcre:Pla8534_51000"/>
<gene>
    <name evidence="1" type="ORF">Pla8534_51000</name>
</gene>
<reference evidence="1 2" key="1">
    <citation type="submission" date="2019-02" db="EMBL/GenBank/DDBJ databases">
        <title>Deep-cultivation of Planctomycetes and their phenomic and genomic characterization uncovers novel biology.</title>
        <authorList>
            <person name="Wiegand S."/>
            <person name="Jogler M."/>
            <person name="Boedeker C."/>
            <person name="Pinto D."/>
            <person name="Vollmers J."/>
            <person name="Rivas-Marin E."/>
            <person name="Kohn T."/>
            <person name="Peeters S.H."/>
            <person name="Heuer A."/>
            <person name="Rast P."/>
            <person name="Oberbeckmann S."/>
            <person name="Bunk B."/>
            <person name="Jeske O."/>
            <person name="Meyerdierks A."/>
            <person name="Storesund J.E."/>
            <person name="Kallscheuer N."/>
            <person name="Luecker S."/>
            <person name="Lage O.M."/>
            <person name="Pohl T."/>
            <person name="Merkel B.J."/>
            <person name="Hornburger P."/>
            <person name="Mueller R.-W."/>
            <person name="Bruemmer F."/>
            <person name="Labrenz M."/>
            <person name="Spormann A.M."/>
            <person name="Op den Camp H."/>
            <person name="Overmann J."/>
            <person name="Amann R."/>
            <person name="Jetten M.S.M."/>
            <person name="Mascher T."/>
            <person name="Medema M.H."/>
            <person name="Devos D.P."/>
            <person name="Kaster A.-K."/>
            <person name="Ovreas L."/>
            <person name="Rohde M."/>
            <person name="Galperin M.Y."/>
            <person name="Jogler C."/>
        </authorList>
    </citation>
    <scope>NUCLEOTIDE SEQUENCE [LARGE SCALE GENOMIC DNA]</scope>
    <source>
        <strain evidence="1 2">Pla85_3_4</strain>
    </source>
</reference>
<name>A0A518DZL3_9BACT</name>
<dbReference type="Proteomes" id="UP000317648">
    <property type="component" value="Chromosome"/>
</dbReference>
<dbReference type="InterPro" id="IPR017853">
    <property type="entry name" value="GH"/>
</dbReference>
<evidence type="ECO:0000313" key="1">
    <source>
        <dbReference type="EMBL" id="QDU97255.1"/>
    </source>
</evidence>
<organism evidence="1 2">
    <name type="scientific">Lignipirellula cremea</name>
    <dbReference type="NCBI Taxonomy" id="2528010"/>
    <lineage>
        <taxon>Bacteria</taxon>
        <taxon>Pseudomonadati</taxon>
        <taxon>Planctomycetota</taxon>
        <taxon>Planctomycetia</taxon>
        <taxon>Pirellulales</taxon>
        <taxon>Pirellulaceae</taxon>
        <taxon>Lignipirellula</taxon>
    </lineage>
</organism>
<dbReference type="OrthoDB" id="290971at2"/>
<accession>A0A518DZL3</accession>
<keyword evidence="2" id="KW-1185">Reference proteome</keyword>
<proteinExistence type="predicted"/>
<protein>
    <recommendedName>
        <fullName evidence="3">GH10 domain-containing protein</fullName>
    </recommendedName>
</protein>
<sequence>MGQFLFLAPNPERLPPRAVERAYLAGMEGVPWQSRNREVDGQLSFHREISESGNLFMPWLVAGRGEVLLSTASLMERPRPYHLTIELARGALNRLRNQWANWKAAGLRTSPQLPELVQETTRLFFQAVTDASDAAESDAQRCIALTLDAIDLLAADYSQQVLQIRHQSAPKLATLLGCNTEIKPLNKAETEQFLATFNLAATPLCWKSIEENAGERDWTAVDQQIQWCRNQGLKVCAGPLLRIDSHDLPDWIYLWDDDFENIQSCVIQQVQAAVKRYIGSVHIWNCAAGLNLAGDLTLSEEQKLKLAVTAIDAVREVDRKAPLIITFDQPWAEYLRTEAFDLSPLHFADALIRADLGIAGIGLEINLGYSPRGSLFRDPLEFSQQIDRWAVLGLPLILFLTVPSSNTPDPNSRRNCQVHLGDKSWTPEDQRDLVERLVPLLISKQSVHGLVWSQRCDANPHEFPHGGLFDAQHEPKPALESLRSLREKHLN</sequence>
<evidence type="ECO:0000313" key="2">
    <source>
        <dbReference type="Proteomes" id="UP000317648"/>
    </source>
</evidence>